<dbReference type="EMBL" id="JASVDS010000003">
    <property type="protein sequence ID" value="MDL5032839.1"/>
    <property type="molecule type" value="Genomic_DNA"/>
</dbReference>
<keyword evidence="3" id="KW-1185">Reference proteome</keyword>
<dbReference type="Proteomes" id="UP001238603">
    <property type="component" value="Unassembled WGS sequence"/>
</dbReference>
<comment type="caution">
    <text evidence="2">The sequence shown here is derived from an EMBL/GenBank/DDBJ whole genome shotgun (WGS) entry which is preliminary data.</text>
</comment>
<evidence type="ECO:0000313" key="3">
    <source>
        <dbReference type="Proteomes" id="UP001238603"/>
    </source>
</evidence>
<proteinExistence type="predicted"/>
<gene>
    <name evidence="2" type="ORF">QRD43_13070</name>
</gene>
<name>A0ABT7LIZ6_9BURK</name>
<feature type="region of interest" description="Disordered" evidence="1">
    <location>
        <begin position="57"/>
        <end position="105"/>
    </location>
</feature>
<dbReference type="Pfam" id="PF11306">
    <property type="entry name" value="DUF3108"/>
    <property type="match status" value="1"/>
</dbReference>
<dbReference type="RefSeq" id="WP_285982909.1">
    <property type="nucleotide sequence ID" value="NZ_JASVDS010000003.1"/>
</dbReference>
<reference evidence="2 3" key="1">
    <citation type="submission" date="2023-06" db="EMBL/GenBank/DDBJ databases">
        <title>Pelomonas sp. APW6 16S ribosomal RNA gene genome sequencing and assembly.</title>
        <authorList>
            <person name="Woo H."/>
        </authorList>
    </citation>
    <scope>NUCLEOTIDE SEQUENCE [LARGE SCALE GENOMIC DNA]</scope>
    <source>
        <strain evidence="2 3">APW6</strain>
    </source>
</reference>
<evidence type="ECO:0000256" key="1">
    <source>
        <dbReference type="SAM" id="MobiDB-lite"/>
    </source>
</evidence>
<organism evidence="2 3">
    <name type="scientific">Roseateles subflavus</name>
    <dbReference type="NCBI Taxonomy" id="3053353"/>
    <lineage>
        <taxon>Bacteria</taxon>
        <taxon>Pseudomonadati</taxon>
        <taxon>Pseudomonadota</taxon>
        <taxon>Betaproteobacteria</taxon>
        <taxon>Burkholderiales</taxon>
        <taxon>Sphaerotilaceae</taxon>
        <taxon>Roseateles</taxon>
    </lineage>
</organism>
<dbReference type="InterPro" id="IPR021457">
    <property type="entry name" value="DUF3108"/>
</dbReference>
<evidence type="ECO:0000313" key="2">
    <source>
        <dbReference type="EMBL" id="MDL5032839.1"/>
    </source>
</evidence>
<protein>
    <submittedName>
        <fullName evidence="2">DUF3108 domain-containing protein</fullName>
    </submittedName>
</protein>
<accession>A0ABT7LIZ6</accession>
<sequence>MAAGRLSRRTSAALAGLALAVLTLHGLVLDEMAAQRAAWQEVRPMPPRLAAAFVRTLKPSAPPPPRPAGTVDTPAHARPQGPGPDAAQGAAPSASAPEPAASAVAAAPPAPAASVAPVTPTAATEPAAAASQPRVAAASAASAASAPGDFQPGPEWPASTRLDYKLRGNYRGAVTGRARVEWLREGHRYQVHLEVAVGPGFAPLIARTMSSEGVLTPQGIQPERFDEDTRVLLAARRRLTLQFLGQELVFPNGRREGAPAGVQDAASQFVQLTWLFLTGRETLAAGREVRLPLALPRKLYAWRYVIEGEETLDTPMGPLAAWHLRPLVENTGSDLRAEVWLAPSLQYLPVRLMIRQDEQTWIDLMLQSAPLQAAP</sequence>
<feature type="compositionally biased region" description="Low complexity" evidence="1">
    <location>
        <begin position="79"/>
        <end position="105"/>
    </location>
</feature>